<dbReference type="AlphaFoldDB" id="A0A0N4WH92"/>
<sequence>LSRCADDEPIMAAITAMAFGSNGMMEFSWGFCRASCASSGDGGFDFIVGFVSSRESSEDFTGVVLAICVEFGWSLGMFGNSSSHATGIASFRGPGCSELAG</sequence>
<evidence type="ECO:0000313" key="1">
    <source>
        <dbReference type="WBParaSite" id="HPLM_0001024101-mRNA-1"/>
    </source>
</evidence>
<proteinExistence type="predicted"/>
<organism evidence="1">
    <name type="scientific">Haemonchus placei</name>
    <name type="common">Barber's pole worm</name>
    <dbReference type="NCBI Taxonomy" id="6290"/>
    <lineage>
        <taxon>Eukaryota</taxon>
        <taxon>Metazoa</taxon>
        <taxon>Ecdysozoa</taxon>
        <taxon>Nematoda</taxon>
        <taxon>Chromadorea</taxon>
        <taxon>Rhabditida</taxon>
        <taxon>Rhabditina</taxon>
        <taxon>Rhabditomorpha</taxon>
        <taxon>Strongyloidea</taxon>
        <taxon>Trichostrongylidae</taxon>
        <taxon>Haemonchus</taxon>
    </lineage>
</organism>
<reference evidence="1" key="1">
    <citation type="submission" date="2017-02" db="UniProtKB">
        <authorList>
            <consortium name="WormBaseParasite"/>
        </authorList>
    </citation>
    <scope>IDENTIFICATION</scope>
</reference>
<dbReference type="WBParaSite" id="HPLM_0001024101-mRNA-1">
    <property type="protein sequence ID" value="HPLM_0001024101-mRNA-1"/>
    <property type="gene ID" value="HPLM_0001024101"/>
</dbReference>
<name>A0A0N4WH92_HAEPC</name>
<protein>
    <submittedName>
        <fullName evidence="1">Secreted protein</fullName>
    </submittedName>
</protein>
<accession>A0A0N4WH92</accession>